<evidence type="ECO:0000313" key="4">
    <source>
        <dbReference type="Proteomes" id="UP001648503"/>
    </source>
</evidence>
<sequence length="318" mass="35660">MLSVAVDSPATDNDHASSTTAATPIVTSSKSAQATTTLVDGSTFGRTFHVTELSSSFQRLSVLSLIITPTALCTTTHHSDEPTPGSESTKSILGSLEHITFIDIGQFLGKQDADLFPAIQFNTTSGVHSFLCNDASQKSELARYWNSLMRFLRTSRSEGPFAAFDSTVHISDTSHPSNSPKKGESYVTLEKMVQRLQSFNTLSGRFKTKIIAMEAAIQAKTTCLQTMTRQFRELEVKNMGLLRQLDESQNRNMEIMERYYKAEKMYQHSSEKLARLQYHLDDRVAVLDEKHELLLTLQHRLSVVQTKSRHGTFFLYFS</sequence>
<feature type="coiled-coil region" evidence="1">
    <location>
        <begin position="224"/>
        <end position="251"/>
    </location>
</feature>
<dbReference type="EMBL" id="JAFCIX010000102">
    <property type="protein sequence ID" value="KAH6598507.1"/>
    <property type="molecule type" value="Genomic_DNA"/>
</dbReference>
<keyword evidence="4" id="KW-1185">Reference proteome</keyword>
<feature type="region of interest" description="Disordered" evidence="2">
    <location>
        <begin position="1"/>
        <end position="23"/>
    </location>
</feature>
<gene>
    <name evidence="3" type="ORF">BASA50_003546</name>
</gene>
<protein>
    <submittedName>
        <fullName evidence="3">Uncharacterized protein</fullName>
    </submittedName>
</protein>
<proteinExistence type="predicted"/>
<accession>A0ABQ8FHS6</accession>
<name>A0ABQ8FHS6_9FUNG</name>
<dbReference type="Proteomes" id="UP001648503">
    <property type="component" value="Unassembled WGS sequence"/>
</dbReference>
<evidence type="ECO:0000256" key="2">
    <source>
        <dbReference type="SAM" id="MobiDB-lite"/>
    </source>
</evidence>
<evidence type="ECO:0000313" key="3">
    <source>
        <dbReference type="EMBL" id="KAH6598507.1"/>
    </source>
</evidence>
<comment type="caution">
    <text evidence="3">The sequence shown here is derived from an EMBL/GenBank/DDBJ whole genome shotgun (WGS) entry which is preliminary data.</text>
</comment>
<organism evidence="3 4">
    <name type="scientific">Batrachochytrium salamandrivorans</name>
    <dbReference type="NCBI Taxonomy" id="1357716"/>
    <lineage>
        <taxon>Eukaryota</taxon>
        <taxon>Fungi</taxon>
        <taxon>Fungi incertae sedis</taxon>
        <taxon>Chytridiomycota</taxon>
        <taxon>Chytridiomycota incertae sedis</taxon>
        <taxon>Chytridiomycetes</taxon>
        <taxon>Rhizophydiales</taxon>
        <taxon>Rhizophydiales incertae sedis</taxon>
        <taxon>Batrachochytrium</taxon>
    </lineage>
</organism>
<evidence type="ECO:0000256" key="1">
    <source>
        <dbReference type="SAM" id="Coils"/>
    </source>
</evidence>
<keyword evidence="1" id="KW-0175">Coiled coil</keyword>
<reference evidence="3 4" key="1">
    <citation type="submission" date="2021-02" db="EMBL/GenBank/DDBJ databases">
        <title>Variation within the Batrachochytrium salamandrivorans European outbreak.</title>
        <authorList>
            <person name="Kelly M."/>
            <person name="Pasmans F."/>
            <person name="Shea T.P."/>
            <person name="Munoz J.F."/>
            <person name="Carranza S."/>
            <person name="Cuomo C.A."/>
            <person name="Martel A."/>
        </authorList>
    </citation>
    <scope>NUCLEOTIDE SEQUENCE [LARGE SCALE GENOMIC DNA]</scope>
    <source>
        <strain evidence="3 4">AMFP18/2</strain>
    </source>
</reference>